<accession>A0A0C9ZQ23</accession>
<reference evidence="1 2" key="1">
    <citation type="submission" date="2014-04" db="EMBL/GenBank/DDBJ databases">
        <authorList>
            <consortium name="DOE Joint Genome Institute"/>
            <person name="Kuo A."/>
            <person name="Ruytinx J."/>
            <person name="Rineau F."/>
            <person name="Colpaert J."/>
            <person name="Kohler A."/>
            <person name="Nagy L.G."/>
            <person name="Floudas D."/>
            <person name="Copeland A."/>
            <person name="Barry K.W."/>
            <person name="Cichocki N."/>
            <person name="Veneault-Fourrey C."/>
            <person name="LaButti K."/>
            <person name="Lindquist E.A."/>
            <person name="Lipzen A."/>
            <person name="Lundell T."/>
            <person name="Morin E."/>
            <person name="Murat C."/>
            <person name="Sun H."/>
            <person name="Tunlid A."/>
            <person name="Henrissat B."/>
            <person name="Grigoriev I.V."/>
            <person name="Hibbett D.S."/>
            <person name="Martin F."/>
            <person name="Nordberg H.P."/>
            <person name="Cantor M.N."/>
            <person name="Hua S.X."/>
        </authorList>
    </citation>
    <scope>NUCLEOTIDE SEQUENCE [LARGE SCALE GENOMIC DNA]</scope>
    <source>
        <strain evidence="1 2">UH-Slu-Lm8-n1</strain>
    </source>
</reference>
<dbReference type="Proteomes" id="UP000054485">
    <property type="component" value="Unassembled WGS sequence"/>
</dbReference>
<keyword evidence="2" id="KW-1185">Reference proteome</keyword>
<gene>
    <name evidence="1" type="ORF">CY34DRAFT_807861</name>
</gene>
<protein>
    <submittedName>
        <fullName evidence="1">Uncharacterized protein</fullName>
    </submittedName>
</protein>
<evidence type="ECO:0000313" key="2">
    <source>
        <dbReference type="Proteomes" id="UP000054485"/>
    </source>
</evidence>
<sequence>MNLSFLQCSNVPFVRTLLYRSRVYLDSVYSEGLENVRLHGTILIMVAPGGGISSTDSPSSYIYQKFAAHSRQ</sequence>
<dbReference type="EMBL" id="KN835328">
    <property type="protein sequence ID" value="KIK39800.1"/>
    <property type="molecule type" value="Genomic_DNA"/>
</dbReference>
<organism evidence="1 2">
    <name type="scientific">Suillus luteus UH-Slu-Lm8-n1</name>
    <dbReference type="NCBI Taxonomy" id="930992"/>
    <lineage>
        <taxon>Eukaryota</taxon>
        <taxon>Fungi</taxon>
        <taxon>Dikarya</taxon>
        <taxon>Basidiomycota</taxon>
        <taxon>Agaricomycotina</taxon>
        <taxon>Agaricomycetes</taxon>
        <taxon>Agaricomycetidae</taxon>
        <taxon>Boletales</taxon>
        <taxon>Suillineae</taxon>
        <taxon>Suillaceae</taxon>
        <taxon>Suillus</taxon>
    </lineage>
</organism>
<dbReference type="HOGENOM" id="CLU_2723880_0_0_1"/>
<dbReference type="InParanoid" id="A0A0C9ZQ23"/>
<reference evidence="2" key="2">
    <citation type="submission" date="2015-01" db="EMBL/GenBank/DDBJ databases">
        <title>Evolutionary Origins and Diversification of the Mycorrhizal Mutualists.</title>
        <authorList>
            <consortium name="DOE Joint Genome Institute"/>
            <consortium name="Mycorrhizal Genomics Consortium"/>
            <person name="Kohler A."/>
            <person name="Kuo A."/>
            <person name="Nagy L.G."/>
            <person name="Floudas D."/>
            <person name="Copeland A."/>
            <person name="Barry K.W."/>
            <person name="Cichocki N."/>
            <person name="Veneault-Fourrey C."/>
            <person name="LaButti K."/>
            <person name="Lindquist E.A."/>
            <person name="Lipzen A."/>
            <person name="Lundell T."/>
            <person name="Morin E."/>
            <person name="Murat C."/>
            <person name="Riley R."/>
            <person name="Ohm R."/>
            <person name="Sun H."/>
            <person name="Tunlid A."/>
            <person name="Henrissat B."/>
            <person name="Grigoriev I.V."/>
            <person name="Hibbett D.S."/>
            <person name="Martin F."/>
        </authorList>
    </citation>
    <scope>NUCLEOTIDE SEQUENCE [LARGE SCALE GENOMIC DNA]</scope>
    <source>
        <strain evidence="2">UH-Slu-Lm8-n1</strain>
    </source>
</reference>
<evidence type="ECO:0000313" key="1">
    <source>
        <dbReference type="EMBL" id="KIK39800.1"/>
    </source>
</evidence>
<proteinExistence type="predicted"/>
<name>A0A0C9ZQ23_9AGAM</name>
<dbReference type="AlphaFoldDB" id="A0A0C9ZQ23"/>